<dbReference type="EMBL" id="CAJNON010005713">
    <property type="protein sequence ID" value="CAF1536798.1"/>
    <property type="molecule type" value="Genomic_DNA"/>
</dbReference>
<reference evidence="2" key="1">
    <citation type="submission" date="2021-02" db="EMBL/GenBank/DDBJ databases">
        <authorList>
            <person name="Nowell W R."/>
        </authorList>
    </citation>
    <scope>NUCLEOTIDE SEQUENCE</scope>
</reference>
<protein>
    <submittedName>
        <fullName evidence="2">Uncharacterized protein</fullName>
    </submittedName>
</protein>
<keyword evidence="1" id="KW-0812">Transmembrane</keyword>
<feature type="non-terminal residue" evidence="2">
    <location>
        <position position="1"/>
    </location>
</feature>
<comment type="caution">
    <text evidence="2">The sequence shown here is derived from an EMBL/GenBank/DDBJ whole genome shotgun (WGS) entry which is preliminary data.</text>
</comment>
<feature type="non-terminal residue" evidence="2">
    <location>
        <position position="100"/>
    </location>
</feature>
<gene>
    <name evidence="2" type="ORF">VCS650_LOCUS43892</name>
</gene>
<feature type="transmembrane region" description="Helical" evidence="1">
    <location>
        <begin position="40"/>
        <end position="62"/>
    </location>
</feature>
<keyword evidence="1" id="KW-0472">Membrane</keyword>
<evidence type="ECO:0000313" key="3">
    <source>
        <dbReference type="Proteomes" id="UP000663891"/>
    </source>
</evidence>
<dbReference type="AlphaFoldDB" id="A0A815VST5"/>
<keyword evidence="1" id="KW-1133">Transmembrane helix</keyword>
<proteinExistence type="predicted"/>
<dbReference type="Proteomes" id="UP000663891">
    <property type="component" value="Unassembled WGS sequence"/>
</dbReference>
<feature type="transmembrane region" description="Helical" evidence="1">
    <location>
        <begin position="68"/>
        <end position="99"/>
    </location>
</feature>
<evidence type="ECO:0000256" key="1">
    <source>
        <dbReference type="SAM" id="Phobius"/>
    </source>
</evidence>
<sequence length="100" mass="10504">IILIVTLIRNQLEALYNNNQTSEISIKNCRSRVTLLIESYILSTGVTVVVVFVTGAVGVMVLTGTVVLAAVVVVFVTGAIGIMVLTGTVVLVAVVVVFIT</sequence>
<accession>A0A815VST5</accession>
<name>A0A815VST5_9BILA</name>
<evidence type="ECO:0000313" key="2">
    <source>
        <dbReference type="EMBL" id="CAF1536798.1"/>
    </source>
</evidence>
<organism evidence="2 3">
    <name type="scientific">Adineta steineri</name>
    <dbReference type="NCBI Taxonomy" id="433720"/>
    <lineage>
        <taxon>Eukaryota</taxon>
        <taxon>Metazoa</taxon>
        <taxon>Spiralia</taxon>
        <taxon>Gnathifera</taxon>
        <taxon>Rotifera</taxon>
        <taxon>Eurotatoria</taxon>
        <taxon>Bdelloidea</taxon>
        <taxon>Adinetida</taxon>
        <taxon>Adinetidae</taxon>
        <taxon>Adineta</taxon>
    </lineage>
</organism>